<feature type="region of interest" description="Disordered" evidence="1">
    <location>
        <begin position="194"/>
        <end position="422"/>
    </location>
</feature>
<name>A0A1A0H9S6_9ASCO</name>
<dbReference type="Proteomes" id="UP000092555">
    <property type="component" value="Unassembled WGS sequence"/>
</dbReference>
<dbReference type="AlphaFoldDB" id="A0A1A0H9S6"/>
<feature type="region of interest" description="Disordered" evidence="1">
    <location>
        <begin position="1"/>
        <end position="155"/>
    </location>
</feature>
<comment type="caution">
    <text evidence="2">The sequence shown here is derived from an EMBL/GenBank/DDBJ whole genome shotgun (WGS) entry which is preliminary data.</text>
</comment>
<feature type="compositionally biased region" description="Basic and acidic residues" evidence="1">
    <location>
        <begin position="194"/>
        <end position="207"/>
    </location>
</feature>
<feature type="compositionally biased region" description="Basic and acidic residues" evidence="1">
    <location>
        <begin position="117"/>
        <end position="142"/>
    </location>
</feature>
<accession>A0A1A0H9S6</accession>
<protein>
    <recommendedName>
        <fullName evidence="4">Transcription factor domain-containing protein</fullName>
    </recommendedName>
</protein>
<evidence type="ECO:0000313" key="3">
    <source>
        <dbReference type="Proteomes" id="UP000092555"/>
    </source>
</evidence>
<feature type="compositionally biased region" description="Basic and acidic residues" evidence="1">
    <location>
        <begin position="227"/>
        <end position="272"/>
    </location>
</feature>
<feature type="compositionally biased region" description="Low complexity" evidence="1">
    <location>
        <begin position="389"/>
        <end position="404"/>
    </location>
</feature>
<dbReference type="STRING" id="869754.A0A1A0H9S6"/>
<feature type="compositionally biased region" description="Pro residues" evidence="1">
    <location>
        <begin position="1"/>
        <end position="25"/>
    </location>
</feature>
<evidence type="ECO:0000256" key="1">
    <source>
        <dbReference type="SAM" id="MobiDB-lite"/>
    </source>
</evidence>
<dbReference type="GeneID" id="30027916"/>
<dbReference type="RefSeq" id="XP_018711150.1">
    <property type="nucleotide sequence ID" value="XM_018854940.1"/>
</dbReference>
<organism evidence="2 3">
    <name type="scientific">Metschnikowia bicuspidata var. bicuspidata NRRL YB-4993</name>
    <dbReference type="NCBI Taxonomy" id="869754"/>
    <lineage>
        <taxon>Eukaryota</taxon>
        <taxon>Fungi</taxon>
        <taxon>Dikarya</taxon>
        <taxon>Ascomycota</taxon>
        <taxon>Saccharomycotina</taxon>
        <taxon>Pichiomycetes</taxon>
        <taxon>Metschnikowiaceae</taxon>
        <taxon>Metschnikowia</taxon>
    </lineage>
</organism>
<keyword evidence="3" id="KW-1185">Reference proteome</keyword>
<evidence type="ECO:0000313" key="2">
    <source>
        <dbReference type="EMBL" id="OBA20628.1"/>
    </source>
</evidence>
<sequence>MPPHMPYPFYPYPPPGGPHGPPGPYKPRDLYDLYNYGGAHRGHPGPHGPRGPHRPPGFHEPYGHHGPHGLHGLHGPHGPHDPHGPHGPRGQAGPHDQYGSRAHDEHYGPGGPRGPHGPHDHHGPYDPHDARDAYDSRGHESSRCPPPRDLLSRAPDGVKHVSLLERTGSSKETNRLSPFMYGRLSTLDYHEESTPLEKGASEHTKESHRLHHGAGGLHQPSAFRGSHSTDVHVRPNHMRSDFEECHREKDQTPKHEDKNLRNVSDVDREQYPRDYGPPGLHEYLDPHRYSTDGGSTISRRSRESSSSASAINLDGQTRGSSKNMDIPKNKVHPLGHYSQQNDSPRWMTSFGDNMSSSLRNAAGNSKLPWPEHKENPTMENAATAPSYASLPSTRSPSPNSSRPSDTYATSRVGKDHDKTFGTRRKTHFKSSDLLENDLPPEETLLSAIDFYYVNLHPNYLLLPPKAQLFKWFLPSSESSIYHAILANVCNKKKLPADPRESFWIDNMFRRWDDLNDFGMLLCYGLTCRAFSVRSNSKSLSAYMSNISLIVENNRFFETLQIKRGDLNPRKTYERECVIRVIWGVWSIQTLERLRDGYPYAPAQTDFYANSIGSLTFAEISASIPLPLSSTSFNELDDSRRLTCESLIANNMDDVNCVIKAILMLRNTLDRVASGEFIQNEIVKDKAFENVLRNESYSIKTGVIILNACCVKANMIWRCSNLTQNLYFMKNVMLFDRLMVLETTSSGTSKVAYPRIDFIRQLSESDLMNLEQLGNNIANMSEFQWGRVLDMMNEIKQIFEILLLHMGVSPLNAEANTPVHYYTHTFSINHLEEYEHAGNEEDAFLKGSEVLDLCLSILIALTASFIILRCFAQITKVEGGYKVLHLKHSTRSPVFLPSTNFPDVAPFFDHAWLASCFEKAARVLKFRLQHWASDEFQLETVSNIHGIGHCMEVIVERLK</sequence>
<evidence type="ECO:0008006" key="4">
    <source>
        <dbReference type="Google" id="ProtNLM"/>
    </source>
</evidence>
<dbReference type="OrthoDB" id="10067394at2759"/>
<proteinExistence type="predicted"/>
<gene>
    <name evidence="2" type="ORF">METBIDRAFT_201688</name>
</gene>
<feature type="compositionally biased region" description="Polar residues" evidence="1">
    <location>
        <begin position="350"/>
        <end position="363"/>
    </location>
</feature>
<reference evidence="2 3" key="1">
    <citation type="submission" date="2016-05" db="EMBL/GenBank/DDBJ databases">
        <title>Comparative genomics of biotechnologically important yeasts.</title>
        <authorList>
            <consortium name="DOE Joint Genome Institute"/>
            <person name="Riley R."/>
            <person name="Haridas S."/>
            <person name="Wolfe K.H."/>
            <person name="Lopes M.R."/>
            <person name="Hittinger C.T."/>
            <person name="Goker M."/>
            <person name="Salamov A."/>
            <person name="Wisecaver J."/>
            <person name="Long T.M."/>
            <person name="Aerts A.L."/>
            <person name="Barry K."/>
            <person name="Choi C."/>
            <person name="Clum A."/>
            <person name="Coughlan A.Y."/>
            <person name="Deshpande S."/>
            <person name="Douglass A.P."/>
            <person name="Hanson S.J."/>
            <person name="Klenk H.-P."/>
            <person name="LaButti K."/>
            <person name="Lapidus A."/>
            <person name="Lindquist E."/>
            <person name="Lipzen A."/>
            <person name="Meier-kolthoff J.P."/>
            <person name="Ohm R.A."/>
            <person name="Otillar R.P."/>
            <person name="Pangilinan J."/>
            <person name="Peng Y."/>
            <person name="Rokas A."/>
            <person name="Rosa C.A."/>
            <person name="Scheuner C."/>
            <person name="Sibirny A.A."/>
            <person name="Slot J.C."/>
            <person name="Stielow J.B."/>
            <person name="Sun H."/>
            <person name="Kurtzman C.P."/>
            <person name="Blackwell M."/>
            <person name="Grigoriev I.V."/>
            <person name="Jeffries T.W."/>
        </authorList>
    </citation>
    <scope>NUCLEOTIDE SEQUENCE [LARGE SCALE GENOMIC DNA]</scope>
    <source>
        <strain evidence="2 3">NRRL YB-4993</strain>
    </source>
</reference>
<feature type="compositionally biased region" description="Polar residues" evidence="1">
    <location>
        <begin position="314"/>
        <end position="323"/>
    </location>
</feature>
<dbReference type="EMBL" id="LXTC01000004">
    <property type="protein sequence ID" value="OBA20628.1"/>
    <property type="molecule type" value="Genomic_DNA"/>
</dbReference>